<proteinExistence type="predicted"/>
<dbReference type="CDD" id="cd06173">
    <property type="entry name" value="MFS_MefA_like"/>
    <property type="match status" value="1"/>
</dbReference>
<feature type="transmembrane region" description="Helical" evidence="7">
    <location>
        <begin position="288"/>
        <end position="311"/>
    </location>
</feature>
<comment type="subcellular location">
    <subcellularLocation>
        <location evidence="1">Cell membrane</location>
        <topology evidence="1">Multi-pass membrane protein</topology>
    </subcellularLocation>
</comment>
<evidence type="ECO:0000256" key="1">
    <source>
        <dbReference type="ARBA" id="ARBA00004651"/>
    </source>
</evidence>
<feature type="transmembrane region" description="Helical" evidence="7">
    <location>
        <begin position="392"/>
        <end position="413"/>
    </location>
</feature>
<comment type="caution">
    <text evidence="8">The sequence shown here is derived from an EMBL/GenBank/DDBJ whole genome shotgun (WGS) entry which is preliminary data.</text>
</comment>
<name>A0A7W6GF71_9HYPH</name>
<feature type="transmembrane region" description="Helical" evidence="7">
    <location>
        <begin position="331"/>
        <end position="353"/>
    </location>
</feature>
<evidence type="ECO:0000256" key="2">
    <source>
        <dbReference type="ARBA" id="ARBA00022448"/>
    </source>
</evidence>
<feature type="transmembrane region" description="Helical" evidence="7">
    <location>
        <begin position="256"/>
        <end position="276"/>
    </location>
</feature>
<gene>
    <name evidence="8" type="ORF">GGR24_001485</name>
</gene>
<keyword evidence="5 7" id="KW-1133">Transmembrane helix</keyword>
<accession>A0A7W6GF71</accession>
<dbReference type="GO" id="GO:0022857">
    <property type="term" value="F:transmembrane transporter activity"/>
    <property type="evidence" value="ECO:0007669"/>
    <property type="project" value="InterPro"/>
</dbReference>
<organism evidence="8 9">
    <name type="scientific">Hansschlegelia beijingensis</name>
    <dbReference type="NCBI Taxonomy" id="1133344"/>
    <lineage>
        <taxon>Bacteria</taxon>
        <taxon>Pseudomonadati</taxon>
        <taxon>Pseudomonadota</taxon>
        <taxon>Alphaproteobacteria</taxon>
        <taxon>Hyphomicrobiales</taxon>
        <taxon>Methylopilaceae</taxon>
        <taxon>Hansschlegelia</taxon>
    </lineage>
</organism>
<keyword evidence="9" id="KW-1185">Reference proteome</keyword>
<feature type="transmembrane region" description="Helical" evidence="7">
    <location>
        <begin position="365"/>
        <end position="386"/>
    </location>
</feature>
<sequence>MLLTLLRSRRFAPLFACQLFAAFNDNFIKNALAILILFQLGGSSGPMLVTLAGALFILPFFVLSALGGELADRYDKARVARATKAGEIGVALIAAVGFLIASAPLLFLALFLTGCLSALFGPVKYGILPDHLARDELVAGNALIESATFLAILAGTVGGGIMVAEASPWAIAAVTLVVSLLAYVFSTRIPPSGERAPGLRIDPNIARSTAALLRDLKRQPRLWTGAIAVSCFWLVGAVVLSLLPPLVKDPLGGRESLVTLFLVVFTVGIAIGSLAAAQLSRRRIRLGLTPVGGALVGVFSLDLAFATAGMAPAATSVGWSDFLRSAADLRIVADLLGIAAGGGLFVVPAFAFLQAEAGEDHRARVIAANNVLNAAFIVGGSLILIGLQAAGLSTSTLIGLVGALSLAGAPLMWRALSGAVRLEAQAR</sequence>
<keyword evidence="3" id="KW-1003">Cell membrane</keyword>
<evidence type="ECO:0000256" key="6">
    <source>
        <dbReference type="ARBA" id="ARBA00023136"/>
    </source>
</evidence>
<dbReference type="AlphaFoldDB" id="A0A7W6GF71"/>
<protein>
    <submittedName>
        <fullName evidence="8">MFS family permease</fullName>
    </submittedName>
</protein>
<evidence type="ECO:0000256" key="3">
    <source>
        <dbReference type="ARBA" id="ARBA00022475"/>
    </source>
</evidence>
<feature type="transmembrane region" description="Helical" evidence="7">
    <location>
        <begin position="49"/>
        <end position="67"/>
    </location>
</feature>
<reference evidence="8 9" key="1">
    <citation type="submission" date="2020-08" db="EMBL/GenBank/DDBJ databases">
        <title>Genomic Encyclopedia of Type Strains, Phase IV (KMG-IV): sequencing the most valuable type-strain genomes for metagenomic binning, comparative biology and taxonomic classification.</title>
        <authorList>
            <person name="Goeker M."/>
        </authorList>
    </citation>
    <scope>NUCLEOTIDE SEQUENCE [LARGE SCALE GENOMIC DNA]</scope>
    <source>
        <strain evidence="8 9">DSM 25481</strain>
    </source>
</reference>
<dbReference type="Pfam" id="PF07690">
    <property type="entry name" value="MFS_1"/>
    <property type="match status" value="1"/>
</dbReference>
<keyword evidence="2" id="KW-0813">Transport</keyword>
<dbReference type="RefSeq" id="WP_183394707.1">
    <property type="nucleotide sequence ID" value="NZ_JACIDR010000002.1"/>
</dbReference>
<dbReference type="Gene3D" id="1.20.1250.20">
    <property type="entry name" value="MFS general substrate transporter like domains"/>
    <property type="match status" value="1"/>
</dbReference>
<evidence type="ECO:0000313" key="8">
    <source>
        <dbReference type="EMBL" id="MBB3972828.1"/>
    </source>
</evidence>
<evidence type="ECO:0000256" key="5">
    <source>
        <dbReference type="ARBA" id="ARBA00022989"/>
    </source>
</evidence>
<dbReference type="PANTHER" id="PTHR43266:SF2">
    <property type="entry name" value="MAJOR FACILITATOR SUPERFAMILY (MFS) PROFILE DOMAIN-CONTAINING PROTEIN"/>
    <property type="match status" value="1"/>
</dbReference>
<evidence type="ECO:0000256" key="7">
    <source>
        <dbReference type="SAM" id="Phobius"/>
    </source>
</evidence>
<dbReference type="EMBL" id="JACIDR010000002">
    <property type="protein sequence ID" value="MBB3972828.1"/>
    <property type="molecule type" value="Genomic_DNA"/>
</dbReference>
<dbReference type="SUPFAM" id="SSF103473">
    <property type="entry name" value="MFS general substrate transporter"/>
    <property type="match status" value="1"/>
</dbReference>
<dbReference type="GO" id="GO:0005886">
    <property type="term" value="C:plasma membrane"/>
    <property type="evidence" value="ECO:0007669"/>
    <property type="project" value="UniProtKB-SubCell"/>
</dbReference>
<feature type="transmembrane region" description="Helical" evidence="7">
    <location>
        <begin position="88"/>
        <end position="120"/>
    </location>
</feature>
<feature type="transmembrane region" description="Helical" evidence="7">
    <location>
        <begin position="222"/>
        <end position="244"/>
    </location>
</feature>
<keyword evidence="6 7" id="KW-0472">Membrane</keyword>
<feature type="transmembrane region" description="Helical" evidence="7">
    <location>
        <begin position="166"/>
        <end position="185"/>
    </location>
</feature>
<evidence type="ECO:0000313" key="9">
    <source>
        <dbReference type="Proteomes" id="UP000528964"/>
    </source>
</evidence>
<keyword evidence="4 7" id="KW-0812">Transmembrane</keyword>
<dbReference type="InterPro" id="IPR036259">
    <property type="entry name" value="MFS_trans_sf"/>
</dbReference>
<dbReference type="InterPro" id="IPR011701">
    <property type="entry name" value="MFS"/>
</dbReference>
<dbReference type="Proteomes" id="UP000528964">
    <property type="component" value="Unassembled WGS sequence"/>
</dbReference>
<dbReference type="PANTHER" id="PTHR43266">
    <property type="entry name" value="MACROLIDE-EFFLUX PROTEIN"/>
    <property type="match status" value="1"/>
</dbReference>
<evidence type="ECO:0000256" key="4">
    <source>
        <dbReference type="ARBA" id="ARBA00022692"/>
    </source>
</evidence>